<gene>
    <name evidence="1" type="ORF">TNCV_2207341</name>
</gene>
<comment type="caution">
    <text evidence="1">The sequence shown here is derived from an EMBL/GenBank/DDBJ whole genome shotgun (WGS) entry which is preliminary data.</text>
</comment>
<accession>A0A8X6VET8</accession>
<proteinExistence type="predicted"/>
<dbReference type="EMBL" id="BMAU01021250">
    <property type="protein sequence ID" value="GFY05288.1"/>
    <property type="molecule type" value="Genomic_DNA"/>
</dbReference>
<keyword evidence="2" id="KW-1185">Reference proteome</keyword>
<name>A0A8X6VET8_TRICX</name>
<dbReference type="AlphaFoldDB" id="A0A8X6VET8"/>
<evidence type="ECO:0000313" key="1">
    <source>
        <dbReference type="EMBL" id="GFY05288.1"/>
    </source>
</evidence>
<protein>
    <submittedName>
        <fullName evidence="1">Uncharacterized protein</fullName>
    </submittedName>
</protein>
<organism evidence="1 2">
    <name type="scientific">Trichonephila clavipes</name>
    <name type="common">Golden silk orbweaver</name>
    <name type="synonym">Nephila clavipes</name>
    <dbReference type="NCBI Taxonomy" id="2585209"/>
    <lineage>
        <taxon>Eukaryota</taxon>
        <taxon>Metazoa</taxon>
        <taxon>Ecdysozoa</taxon>
        <taxon>Arthropoda</taxon>
        <taxon>Chelicerata</taxon>
        <taxon>Arachnida</taxon>
        <taxon>Araneae</taxon>
        <taxon>Araneomorphae</taxon>
        <taxon>Entelegynae</taxon>
        <taxon>Araneoidea</taxon>
        <taxon>Nephilidae</taxon>
        <taxon>Trichonephila</taxon>
    </lineage>
</organism>
<sequence length="167" mass="18693">MISRSCGSTRRRSMSHSSCHNRFIERRLRQILSLWCETIKRARRGGLSIESVSAPTGLRRRPSHGNSFFTDPSPHYQSFGFNDPMQVAMERATGDISRVGVLLSHSLINENSPGKSVFCDNITFKVLHSSTPTSTFSATIAAYSSRARFLEGYSGNFPFFPEPLQLT</sequence>
<dbReference type="Proteomes" id="UP000887159">
    <property type="component" value="Unassembled WGS sequence"/>
</dbReference>
<evidence type="ECO:0000313" key="2">
    <source>
        <dbReference type="Proteomes" id="UP000887159"/>
    </source>
</evidence>
<reference evidence="1" key="1">
    <citation type="submission" date="2020-08" db="EMBL/GenBank/DDBJ databases">
        <title>Multicomponent nature underlies the extraordinary mechanical properties of spider dragline silk.</title>
        <authorList>
            <person name="Kono N."/>
            <person name="Nakamura H."/>
            <person name="Mori M."/>
            <person name="Yoshida Y."/>
            <person name="Ohtoshi R."/>
            <person name="Malay A.D."/>
            <person name="Moran D.A.P."/>
            <person name="Tomita M."/>
            <person name="Numata K."/>
            <person name="Arakawa K."/>
        </authorList>
    </citation>
    <scope>NUCLEOTIDE SEQUENCE</scope>
</reference>